<dbReference type="Proteomes" id="UP001054837">
    <property type="component" value="Unassembled WGS sequence"/>
</dbReference>
<name>A0AAV4W010_9ARAC</name>
<evidence type="ECO:0000313" key="2">
    <source>
        <dbReference type="EMBL" id="GIY75743.1"/>
    </source>
</evidence>
<dbReference type="AlphaFoldDB" id="A0AAV4W010"/>
<feature type="compositionally biased region" description="Polar residues" evidence="1">
    <location>
        <begin position="130"/>
        <end position="141"/>
    </location>
</feature>
<feature type="region of interest" description="Disordered" evidence="1">
    <location>
        <begin position="130"/>
        <end position="169"/>
    </location>
</feature>
<protein>
    <submittedName>
        <fullName evidence="2">Uncharacterized protein</fullName>
    </submittedName>
</protein>
<evidence type="ECO:0000256" key="1">
    <source>
        <dbReference type="SAM" id="MobiDB-lite"/>
    </source>
</evidence>
<dbReference type="EMBL" id="BPLQ01013883">
    <property type="protein sequence ID" value="GIY75743.1"/>
    <property type="molecule type" value="Genomic_DNA"/>
</dbReference>
<feature type="compositionally biased region" description="Basic residues" evidence="1">
    <location>
        <begin position="144"/>
        <end position="154"/>
    </location>
</feature>
<comment type="caution">
    <text evidence="2">The sequence shown here is derived from an EMBL/GenBank/DDBJ whole genome shotgun (WGS) entry which is preliminary data.</text>
</comment>
<feature type="compositionally biased region" description="Low complexity" evidence="1">
    <location>
        <begin position="240"/>
        <end position="281"/>
    </location>
</feature>
<gene>
    <name evidence="2" type="ORF">CDAR_451671</name>
</gene>
<sequence length="281" mass="30859">MKNHLRSELKTKRYTSRLLSIDFILQYEKAKSDANSIFATVGQYYLHLEYLSHPPFASDLALSDCNLCRPFNVRKKGGKLSAEDPQTSRIVTMATRLLVATGPVVLPVEYLFYPLQEAVNVMDRFIPSSKQPQHWSRNYNGSHDRRRSNAHRRGSPVSEGKNTTSYGQGVTLRAEDLLGESENRLPRGSGISAVNFLSPRPGDRRVVLGGSATELTKCERPRAPLRRSSEGSYALRRKSSSSSNAADDPTSSDPSTSCTASSSSSSSESGESLHSTTALSL</sequence>
<keyword evidence="3" id="KW-1185">Reference proteome</keyword>
<feature type="region of interest" description="Disordered" evidence="1">
    <location>
        <begin position="181"/>
        <end position="281"/>
    </location>
</feature>
<reference evidence="2 3" key="1">
    <citation type="submission" date="2021-06" db="EMBL/GenBank/DDBJ databases">
        <title>Caerostris darwini draft genome.</title>
        <authorList>
            <person name="Kono N."/>
            <person name="Arakawa K."/>
        </authorList>
    </citation>
    <scope>NUCLEOTIDE SEQUENCE [LARGE SCALE GENOMIC DNA]</scope>
</reference>
<evidence type="ECO:0000313" key="3">
    <source>
        <dbReference type="Proteomes" id="UP001054837"/>
    </source>
</evidence>
<accession>A0AAV4W010</accession>
<organism evidence="2 3">
    <name type="scientific">Caerostris darwini</name>
    <dbReference type="NCBI Taxonomy" id="1538125"/>
    <lineage>
        <taxon>Eukaryota</taxon>
        <taxon>Metazoa</taxon>
        <taxon>Ecdysozoa</taxon>
        <taxon>Arthropoda</taxon>
        <taxon>Chelicerata</taxon>
        <taxon>Arachnida</taxon>
        <taxon>Araneae</taxon>
        <taxon>Araneomorphae</taxon>
        <taxon>Entelegynae</taxon>
        <taxon>Araneoidea</taxon>
        <taxon>Araneidae</taxon>
        <taxon>Caerostris</taxon>
    </lineage>
</organism>
<proteinExistence type="predicted"/>